<dbReference type="Pfam" id="PF05991">
    <property type="entry name" value="NYN_YacP"/>
    <property type="match status" value="1"/>
</dbReference>
<evidence type="ECO:0000256" key="1">
    <source>
        <dbReference type="SAM" id="MobiDB-lite"/>
    </source>
</evidence>
<feature type="compositionally biased region" description="Gly residues" evidence="1">
    <location>
        <begin position="175"/>
        <end position="184"/>
    </location>
</feature>
<dbReference type="RefSeq" id="WP_146521919.1">
    <property type="nucleotide sequence ID" value="NZ_CP151726.1"/>
</dbReference>
<feature type="compositionally biased region" description="Polar residues" evidence="1">
    <location>
        <begin position="162"/>
        <end position="173"/>
    </location>
</feature>
<accession>A0A5C6AFU2</accession>
<dbReference type="AlphaFoldDB" id="A0A5C6AFU2"/>
<keyword evidence="3" id="KW-1185">Reference proteome</keyword>
<evidence type="ECO:0000313" key="2">
    <source>
        <dbReference type="EMBL" id="TWT98310.1"/>
    </source>
</evidence>
<dbReference type="PANTHER" id="PTHR34547:SF1">
    <property type="entry name" value="YACP-LIKE NYN DOMAIN PROTEIN"/>
    <property type="match status" value="1"/>
</dbReference>
<dbReference type="PANTHER" id="PTHR34547">
    <property type="entry name" value="YACP-LIKE NYN DOMAIN PROTEIN"/>
    <property type="match status" value="1"/>
</dbReference>
<dbReference type="InterPro" id="IPR010298">
    <property type="entry name" value="YacP-like"/>
</dbReference>
<dbReference type="OrthoDB" id="286832at2"/>
<proteinExistence type="predicted"/>
<protein>
    <submittedName>
        <fullName evidence="2">YacP-like NYN domain protein</fullName>
    </submittedName>
</protein>
<sequence>MPWVLLIDGYNVIAPVARPGRQSRWVSASEPDPLWLHRERMLLIQRLADALPKSVHAKTCVVFDARNPPPDRSDSFTERGISIRFAVDHPEADDLLEEIIRAHHSPKRLMVVSSDHRVQSAAKRRGAQTCDSQQWLDDLLDGKVRLAIKIPRSKQERAGDLTTMTTSSGQPNETGGAGQGGSKPSGGISADEVSQWLDEFGFDRPDRPD</sequence>
<dbReference type="Proteomes" id="UP000320176">
    <property type="component" value="Unassembled WGS sequence"/>
</dbReference>
<name>A0A5C6AFU2_9BACT</name>
<gene>
    <name evidence="2" type="ORF">Pla52n_48220</name>
</gene>
<comment type="caution">
    <text evidence="2">The sequence shown here is derived from an EMBL/GenBank/DDBJ whole genome shotgun (WGS) entry which is preliminary data.</text>
</comment>
<dbReference type="EMBL" id="SJPN01000006">
    <property type="protein sequence ID" value="TWT98310.1"/>
    <property type="molecule type" value="Genomic_DNA"/>
</dbReference>
<reference evidence="2 3" key="1">
    <citation type="submission" date="2019-02" db="EMBL/GenBank/DDBJ databases">
        <title>Deep-cultivation of Planctomycetes and their phenomic and genomic characterization uncovers novel biology.</title>
        <authorList>
            <person name="Wiegand S."/>
            <person name="Jogler M."/>
            <person name="Boedeker C."/>
            <person name="Pinto D."/>
            <person name="Vollmers J."/>
            <person name="Rivas-Marin E."/>
            <person name="Kohn T."/>
            <person name="Peeters S.H."/>
            <person name="Heuer A."/>
            <person name="Rast P."/>
            <person name="Oberbeckmann S."/>
            <person name="Bunk B."/>
            <person name="Jeske O."/>
            <person name="Meyerdierks A."/>
            <person name="Storesund J.E."/>
            <person name="Kallscheuer N."/>
            <person name="Luecker S."/>
            <person name="Lage O.M."/>
            <person name="Pohl T."/>
            <person name="Merkel B.J."/>
            <person name="Hornburger P."/>
            <person name="Mueller R.-W."/>
            <person name="Bruemmer F."/>
            <person name="Labrenz M."/>
            <person name="Spormann A.M."/>
            <person name="Op Den Camp H."/>
            <person name="Overmann J."/>
            <person name="Amann R."/>
            <person name="Jetten M.S.M."/>
            <person name="Mascher T."/>
            <person name="Medema M.H."/>
            <person name="Devos D.P."/>
            <person name="Kaster A.-K."/>
            <person name="Ovreas L."/>
            <person name="Rohde M."/>
            <person name="Galperin M.Y."/>
            <person name="Jogler C."/>
        </authorList>
    </citation>
    <scope>NUCLEOTIDE SEQUENCE [LARGE SCALE GENOMIC DNA]</scope>
    <source>
        <strain evidence="2 3">Pla52n</strain>
    </source>
</reference>
<feature type="region of interest" description="Disordered" evidence="1">
    <location>
        <begin position="151"/>
        <end position="209"/>
    </location>
</feature>
<evidence type="ECO:0000313" key="3">
    <source>
        <dbReference type="Proteomes" id="UP000320176"/>
    </source>
</evidence>
<organism evidence="2 3">
    <name type="scientific">Stieleria varia</name>
    <dbReference type="NCBI Taxonomy" id="2528005"/>
    <lineage>
        <taxon>Bacteria</taxon>
        <taxon>Pseudomonadati</taxon>
        <taxon>Planctomycetota</taxon>
        <taxon>Planctomycetia</taxon>
        <taxon>Pirellulales</taxon>
        <taxon>Pirellulaceae</taxon>
        <taxon>Stieleria</taxon>
    </lineage>
</organism>